<gene>
    <name evidence="2" type="primary">Acey_s0360.g3442</name>
    <name evidence="2" type="ORF">Y032_0360g3442</name>
</gene>
<evidence type="ECO:0000256" key="1">
    <source>
        <dbReference type="SAM" id="MobiDB-lite"/>
    </source>
</evidence>
<name>A0A016RVS1_9BILA</name>
<comment type="caution">
    <text evidence="2">The sequence shown here is derived from an EMBL/GenBank/DDBJ whole genome shotgun (WGS) entry which is preliminary data.</text>
</comment>
<organism evidence="2 3">
    <name type="scientific">Ancylostoma ceylanicum</name>
    <dbReference type="NCBI Taxonomy" id="53326"/>
    <lineage>
        <taxon>Eukaryota</taxon>
        <taxon>Metazoa</taxon>
        <taxon>Ecdysozoa</taxon>
        <taxon>Nematoda</taxon>
        <taxon>Chromadorea</taxon>
        <taxon>Rhabditida</taxon>
        <taxon>Rhabditina</taxon>
        <taxon>Rhabditomorpha</taxon>
        <taxon>Strongyloidea</taxon>
        <taxon>Ancylostomatidae</taxon>
        <taxon>Ancylostomatinae</taxon>
        <taxon>Ancylostoma</taxon>
    </lineage>
</organism>
<sequence>MTSHPGFSSSSERSLSLLAVFRNISQSQHLWRTRIRSSSDQHNRCKRKRSDPIANSQPCSSSTPTFKRESFARQYEFNTSIIRKLVPLQEYQGIGVIVSDVIQDLNSRNETLKIADAAENYGQNLREDISSIRLYQTMLKNSRILSMDEEVEQYPTQWPKPSNGGYPQTCIPVDTSPWRLGIAFGDPLDTWLLY</sequence>
<evidence type="ECO:0000313" key="2">
    <source>
        <dbReference type="EMBL" id="EYB82416.1"/>
    </source>
</evidence>
<dbReference type="STRING" id="53326.A0A016RVS1"/>
<dbReference type="AlphaFoldDB" id="A0A016RVS1"/>
<proteinExistence type="predicted"/>
<feature type="region of interest" description="Disordered" evidence="1">
    <location>
        <begin position="35"/>
        <end position="65"/>
    </location>
</feature>
<keyword evidence="3" id="KW-1185">Reference proteome</keyword>
<protein>
    <submittedName>
        <fullName evidence="2">Uncharacterized protein</fullName>
    </submittedName>
</protein>
<accession>A0A016RVS1</accession>
<feature type="compositionally biased region" description="Polar residues" evidence="1">
    <location>
        <begin position="53"/>
        <end position="65"/>
    </location>
</feature>
<dbReference type="EMBL" id="JARK01001696">
    <property type="protein sequence ID" value="EYB82416.1"/>
    <property type="molecule type" value="Genomic_DNA"/>
</dbReference>
<reference evidence="3" key="1">
    <citation type="journal article" date="2015" name="Nat. Genet.">
        <title>The genome and transcriptome of the zoonotic hookworm Ancylostoma ceylanicum identify infection-specific gene families.</title>
        <authorList>
            <person name="Schwarz E.M."/>
            <person name="Hu Y."/>
            <person name="Antoshechkin I."/>
            <person name="Miller M.M."/>
            <person name="Sternberg P.W."/>
            <person name="Aroian R.V."/>
        </authorList>
    </citation>
    <scope>NUCLEOTIDE SEQUENCE</scope>
    <source>
        <strain evidence="3">HY135</strain>
    </source>
</reference>
<evidence type="ECO:0000313" key="3">
    <source>
        <dbReference type="Proteomes" id="UP000024635"/>
    </source>
</evidence>
<dbReference type="Proteomes" id="UP000024635">
    <property type="component" value="Unassembled WGS sequence"/>
</dbReference>